<protein>
    <submittedName>
        <fullName evidence="5">AraC family transcriptional regulator</fullName>
    </submittedName>
</protein>
<evidence type="ECO:0000256" key="3">
    <source>
        <dbReference type="ARBA" id="ARBA00023163"/>
    </source>
</evidence>
<dbReference type="InterPro" id="IPR014710">
    <property type="entry name" value="RmlC-like_jellyroll"/>
</dbReference>
<accession>A0A6B8RHX1</accession>
<evidence type="ECO:0000256" key="2">
    <source>
        <dbReference type="ARBA" id="ARBA00023125"/>
    </source>
</evidence>
<evidence type="ECO:0000256" key="1">
    <source>
        <dbReference type="ARBA" id="ARBA00023015"/>
    </source>
</evidence>
<evidence type="ECO:0000259" key="4">
    <source>
        <dbReference type="PROSITE" id="PS01124"/>
    </source>
</evidence>
<dbReference type="GO" id="GO:0043565">
    <property type="term" value="F:sequence-specific DNA binding"/>
    <property type="evidence" value="ECO:0007669"/>
    <property type="project" value="InterPro"/>
</dbReference>
<dbReference type="Gene3D" id="2.60.120.10">
    <property type="entry name" value="Jelly Rolls"/>
    <property type="match status" value="1"/>
</dbReference>
<dbReference type="InterPro" id="IPR020449">
    <property type="entry name" value="Tscrpt_reg_AraC-type_HTH"/>
</dbReference>
<keyword evidence="3" id="KW-0804">Transcription</keyword>
<dbReference type="InterPro" id="IPR003313">
    <property type="entry name" value="AraC-bd"/>
</dbReference>
<dbReference type="PRINTS" id="PR00032">
    <property type="entry name" value="HTHARAC"/>
</dbReference>
<reference evidence="6" key="1">
    <citation type="submission" date="2018-11" db="EMBL/GenBank/DDBJ databases">
        <title>Complete genome sequence of Paenibacillus sp. ML311-T8.</title>
        <authorList>
            <person name="Nam Y.-D."/>
            <person name="Kang J."/>
            <person name="Chung W.-H."/>
            <person name="Park Y.S."/>
        </authorList>
    </citation>
    <scope>NUCLEOTIDE SEQUENCE [LARGE SCALE GENOMIC DNA]</scope>
    <source>
        <strain evidence="6">ML311-T8</strain>
    </source>
</reference>
<dbReference type="PANTHER" id="PTHR43280">
    <property type="entry name" value="ARAC-FAMILY TRANSCRIPTIONAL REGULATOR"/>
    <property type="match status" value="1"/>
</dbReference>
<dbReference type="AlphaFoldDB" id="A0A6B8RHX1"/>
<dbReference type="InterPro" id="IPR009057">
    <property type="entry name" value="Homeodomain-like_sf"/>
</dbReference>
<dbReference type="GO" id="GO:0003700">
    <property type="term" value="F:DNA-binding transcription factor activity"/>
    <property type="evidence" value="ECO:0007669"/>
    <property type="project" value="InterPro"/>
</dbReference>
<dbReference type="SUPFAM" id="SSF46689">
    <property type="entry name" value="Homeodomain-like"/>
    <property type="match status" value="1"/>
</dbReference>
<proteinExistence type="predicted"/>
<evidence type="ECO:0000313" key="6">
    <source>
        <dbReference type="Proteomes" id="UP000426246"/>
    </source>
</evidence>
<organism evidence="5 6">
    <name type="scientific">Paenibacillus psychroresistens</name>
    <dbReference type="NCBI Taxonomy" id="1778678"/>
    <lineage>
        <taxon>Bacteria</taxon>
        <taxon>Bacillati</taxon>
        <taxon>Bacillota</taxon>
        <taxon>Bacilli</taxon>
        <taxon>Bacillales</taxon>
        <taxon>Paenibacillaceae</taxon>
        <taxon>Paenibacillus</taxon>
    </lineage>
</organism>
<keyword evidence="1" id="KW-0805">Transcription regulation</keyword>
<dbReference type="PROSITE" id="PS01124">
    <property type="entry name" value="HTH_ARAC_FAMILY_2"/>
    <property type="match status" value="1"/>
</dbReference>
<dbReference type="SMART" id="SM00342">
    <property type="entry name" value="HTH_ARAC"/>
    <property type="match status" value="1"/>
</dbReference>
<name>A0A6B8RHX1_9BACL</name>
<dbReference type="Gene3D" id="1.10.10.60">
    <property type="entry name" value="Homeodomain-like"/>
    <property type="match status" value="2"/>
</dbReference>
<evidence type="ECO:0000313" key="5">
    <source>
        <dbReference type="EMBL" id="QGQ95195.1"/>
    </source>
</evidence>
<keyword evidence="6" id="KW-1185">Reference proteome</keyword>
<dbReference type="Pfam" id="PF02311">
    <property type="entry name" value="AraC_binding"/>
    <property type="match status" value="1"/>
</dbReference>
<dbReference type="SUPFAM" id="SSF51215">
    <property type="entry name" value="Regulatory protein AraC"/>
    <property type="match status" value="1"/>
</dbReference>
<dbReference type="InterPro" id="IPR018060">
    <property type="entry name" value="HTH_AraC"/>
</dbReference>
<dbReference type="PANTHER" id="PTHR43280:SF28">
    <property type="entry name" value="HTH-TYPE TRANSCRIPTIONAL ACTIVATOR RHAS"/>
    <property type="match status" value="1"/>
</dbReference>
<dbReference type="EMBL" id="CP034235">
    <property type="protein sequence ID" value="QGQ95195.1"/>
    <property type="molecule type" value="Genomic_DNA"/>
</dbReference>
<feature type="domain" description="HTH araC/xylS-type" evidence="4">
    <location>
        <begin position="197"/>
        <end position="295"/>
    </location>
</feature>
<sequence length="296" mass="34903">MSYFSMSRLTHIDVKWVNVHKGNAEFLHVSHANPYFELIIVTEGPIYLQVEQEKLTLQSGECYLLAPWEFHSGWKEIRDTAGFYWIQFAADPMLRLVEETMFPAQALQWSRFTDKDLRTGNDALIDYLLLPRKSTPVFLYALLGFAEKLHDEMANPRGYSRYRANINLMQITELLAESLLAQNHMDSSVPASYLTYRKTVNYIEEYYSHELSRDRMETSLGKTYEYICQVFKKHSSMSITAYMHQLRIQRAKYLFDNTHRTITEIALEVGYQDAFYFTRIFKKYEGVPPTHYRLKT</sequence>
<keyword evidence="2" id="KW-0238">DNA-binding</keyword>
<gene>
    <name evidence="5" type="ORF">EHS13_10005</name>
</gene>
<dbReference type="KEGG" id="ppsc:EHS13_10005"/>
<dbReference type="Proteomes" id="UP000426246">
    <property type="component" value="Chromosome"/>
</dbReference>
<dbReference type="InterPro" id="IPR037923">
    <property type="entry name" value="HTH-like"/>
</dbReference>
<dbReference type="RefSeq" id="WP_155700212.1">
    <property type="nucleotide sequence ID" value="NZ_CP034235.1"/>
</dbReference>
<dbReference type="Pfam" id="PF12833">
    <property type="entry name" value="HTH_18"/>
    <property type="match status" value="1"/>
</dbReference>
<dbReference type="OrthoDB" id="9807321at2"/>